<proteinExistence type="predicted"/>
<evidence type="ECO:0000256" key="1">
    <source>
        <dbReference type="SAM" id="MobiDB-lite"/>
    </source>
</evidence>
<accession>A0AAN6JYN9</accession>
<dbReference type="AlphaFoldDB" id="A0AAN6JYN9"/>
<comment type="caution">
    <text evidence="2">The sequence shown here is derived from an EMBL/GenBank/DDBJ whole genome shotgun (WGS) entry which is preliminary data.</text>
</comment>
<reference evidence="2" key="1">
    <citation type="journal article" date="2023" name="PhytoFront">
        <title>Draft Genome Resources of Seven Strains of Tilletia horrida, Causal Agent of Kernel Smut of Rice.</title>
        <authorList>
            <person name="Khanal S."/>
            <person name="Antony Babu S."/>
            <person name="Zhou X.G."/>
        </authorList>
    </citation>
    <scope>NUCLEOTIDE SEQUENCE</scope>
    <source>
        <strain evidence="2">TX6</strain>
    </source>
</reference>
<dbReference type="PANTHER" id="PTHR23250">
    <property type="entry name" value="DYSFERLIN-RELATED"/>
    <property type="match status" value="1"/>
</dbReference>
<gene>
    <name evidence="2" type="ORF">OC846_002701</name>
</gene>
<protein>
    <submittedName>
        <fullName evidence="2">Uncharacterized protein</fullName>
    </submittedName>
</protein>
<keyword evidence="3" id="KW-1185">Reference proteome</keyword>
<sequence>MFTSSSEIAPEPQKRQPIALYPDLDAASTNTAALSSSRNHVIKSKNLVVNGGHHSSRTQSEIIDADNIDDIDDEEEDNEQHGEHQDRFEYDVLYENQRGILWFGVPKFSPSTLLQWDPSAWTDIDGRDSPYNIVTAQLPDDTWEWVYPEWMIDMTGDTDEAGWQYAGSFGQRFMDLLASPFLALFGGDGGKARAAAHRRTRRAERLQRKTERAKLKKESRADEGIEALKRSAKARKAKWRGRPDGNCFVRRRRWVRLRRRKVEDDDNR</sequence>
<feature type="region of interest" description="Disordered" evidence="1">
    <location>
        <begin position="1"/>
        <end position="22"/>
    </location>
</feature>
<feature type="region of interest" description="Disordered" evidence="1">
    <location>
        <begin position="46"/>
        <end position="66"/>
    </location>
</feature>
<dbReference type="EMBL" id="JAPDMZ010000056">
    <property type="protein sequence ID" value="KAK0552978.1"/>
    <property type="molecule type" value="Genomic_DNA"/>
</dbReference>
<dbReference type="PANTHER" id="PTHR23250:SF1">
    <property type="entry name" value="TECTONIN BETA-PROPELLER REPEAT-CONTAINING PROTEIN 1"/>
    <property type="match status" value="1"/>
</dbReference>
<dbReference type="Proteomes" id="UP001176517">
    <property type="component" value="Unassembled WGS sequence"/>
</dbReference>
<dbReference type="InterPro" id="IPR051513">
    <property type="entry name" value="Tectonin_beta-prop"/>
</dbReference>
<evidence type="ECO:0000313" key="3">
    <source>
        <dbReference type="Proteomes" id="UP001176517"/>
    </source>
</evidence>
<organism evidence="2 3">
    <name type="scientific">Tilletia horrida</name>
    <dbReference type="NCBI Taxonomy" id="155126"/>
    <lineage>
        <taxon>Eukaryota</taxon>
        <taxon>Fungi</taxon>
        <taxon>Dikarya</taxon>
        <taxon>Basidiomycota</taxon>
        <taxon>Ustilaginomycotina</taxon>
        <taxon>Exobasidiomycetes</taxon>
        <taxon>Tilletiales</taxon>
        <taxon>Tilletiaceae</taxon>
        <taxon>Tilletia</taxon>
    </lineage>
</organism>
<feature type="region of interest" description="Disordered" evidence="1">
    <location>
        <begin position="201"/>
        <end position="224"/>
    </location>
</feature>
<name>A0AAN6JYN9_9BASI</name>
<feature type="compositionally biased region" description="Basic and acidic residues" evidence="1">
    <location>
        <begin position="203"/>
        <end position="224"/>
    </location>
</feature>
<evidence type="ECO:0000313" key="2">
    <source>
        <dbReference type="EMBL" id="KAK0552978.1"/>
    </source>
</evidence>